<keyword evidence="3" id="KW-0804">Transcription</keyword>
<proteinExistence type="predicted"/>
<comment type="caution">
    <text evidence="6">The sequence shown here is derived from an EMBL/GenBank/DDBJ whole genome shotgun (WGS) entry which is preliminary data.</text>
</comment>
<evidence type="ECO:0000256" key="3">
    <source>
        <dbReference type="ARBA" id="ARBA00023163"/>
    </source>
</evidence>
<evidence type="ECO:0000256" key="4">
    <source>
        <dbReference type="PROSITE-ProRule" id="PRU00169"/>
    </source>
</evidence>
<dbReference type="EMBL" id="JAOVZQ010000001">
    <property type="protein sequence ID" value="MCY0094464.1"/>
    <property type="molecule type" value="Genomic_DNA"/>
</dbReference>
<dbReference type="Gene3D" id="3.40.50.2300">
    <property type="match status" value="1"/>
</dbReference>
<dbReference type="InterPro" id="IPR011006">
    <property type="entry name" value="CheY-like_superfamily"/>
</dbReference>
<keyword evidence="2" id="KW-0805">Transcription regulation</keyword>
<dbReference type="PANTHER" id="PTHR44591:SF3">
    <property type="entry name" value="RESPONSE REGULATORY DOMAIN-CONTAINING PROTEIN"/>
    <property type="match status" value="1"/>
</dbReference>
<feature type="modified residue" description="4-aspartylphosphate" evidence="4">
    <location>
        <position position="55"/>
    </location>
</feature>
<evidence type="ECO:0000313" key="7">
    <source>
        <dbReference type="Proteomes" id="UP001081283"/>
    </source>
</evidence>
<keyword evidence="7" id="KW-1185">Reference proteome</keyword>
<gene>
    <name evidence="6" type="ORF">OEG82_10570</name>
</gene>
<reference evidence="6" key="1">
    <citation type="submission" date="2022-10" db="EMBL/GenBank/DDBJ databases">
        <title>Hoeflea sp. J2-29, isolated from marine algae.</title>
        <authorList>
            <person name="Kristyanto S."/>
            <person name="Kim J.M."/>
            <person name="Jeon C.O."/>
        </authorList>
    </citation>
    <scope>NUCLEOTIDE SEQUENCE</scope>
    <source>
        <strain evidence="6">J2-29</strain>
    </source>
</reference>
<evidence type="ECO:0000313" key="6">
    <source>
        <dbReference type="EMBL" id="MCY0094464.1"/>
    </source>
</evidence>
<feature type="domain" description="Response regulatory" evidence="5">
    <location>
        <begin position="4"/>
        <end position="122"/>
    </location>
</feature>
<dbReference type="SMART" id="SM00448">
    <property type="entry name" value="REC"/>
    <property type="match status" value="1"/>
</dbReference>
<dbReference type="PANTHER" id="PTHR44591">
    <property type="entry name" value="STRESS RESPONSE REGULATOR PROTEIN 1"/>
    <property type="match status" value="1"/>
</dbReference>
<sequence length="133" mass="14559">MKKKVVVVDDNMFDISMLRRGLRAAGADVDLIEVSDSGQAINVIASEVPALAIVDLSMPEPDGFAVLSAVRSDERMNETRVMMLSGSTSMPDREKAEDLGVNWYRVKPDSLDGYRDLGSEIMEFVHDRGLAPG</sequence>
<keyword evidence="1 4" id="KW-0597">Phosphoprotein</keyword>
<evidence type="ECO:0000256" key="1">
    <source>
        <dbReference type="ARBA" id="ARBA00022553"/>
    </source>
</evidence>
<accession>A0ABT3YEY6</accession>
<protein>
    <submittedName>
        <fullName evidence="6">Response regulator</fullName>
    </submittedName>
</protein>
<dbReference type="Proteomes" id="UP001081283">
    <property type="component" value="Unassembled WGS sequence"/>
</dbReference>
<dbReference type="PROSITE" id="PS50110">
    <property type="entry name" value="RESPONSE_REGULATORY"/>
    <property type="match status" value="1"/>
</dbReference>
<dbReference type="RefSeq" id="WP_267612414.1">
    <property type="nucleotide sequence ID" value="NZ_JAOVZQ010000001.1"/>
</dbReference>
<evidence type="ECO:0000256" key="2">
    <source>
        <dbReference type="ARBA" id="ARBA00023015"/>
    </source>
</evidence>
<dbReference type="InterPro" id="IPR050595">
    <property type="entry name" value="Bact_response_regulator"/>
</dbReference>
<name>A0ABT3YEY6_9HYPH</name>
<dbReference type="InterPro" id="IPR001789">
    <property type="entry name" value="Sig_transdc_resp-reg_receiver"/>
</dbReference>
<dbReference type="SUPFAM" id="SSF52172">
    <property type="entry name" value="CheY-like"/>
    <property type="match status" value="1"/>
</dbReference>
<organism evidence="6 7">
    <name type="scientific">Hoeflea ulvae</name>
    <dbReference type="NCBI Taxonomy" id="2983764"/>
    <lineage>
        <taxon>Bacteria</taxon>
        <taxon>Pseudomonadati</taxon>
        <taxon>Pseudomonadota</taxon>
        <taxon>Alphaproteobacteria</taxon>
        <taxon>Hyphomicrobiales</taxon>
        <taxon>Rhizobiaceae</taxon>
        <taxon>Hoeflea</taxon>
    </lineage>
</organism>
<evidence type="ECO:0000259" key="5">
    <source>
        <dbReference type="PROSITE" id="PS50110"/>
    </source>
</evidence>
<dbReference type="Pfam" id="PF00072">
    <property type="entry name" value="Response_reg"/>
    <property type="match status" value="1"/>
</dbReference>